<evidence type="ECO:0000313" key="3">
    <source>
        <dbReference type="Proteomes" id="UP000269721"/>
    </source>
</evidence>
<feature type="region of interest" description="Disordered" evidence="1">
    <location>
        <begin position="85"/>
        <end position="106"/>
    </location>
</feature>
<organism evidence="2 3">
    <name type="scientific">Blyttiomyces helicus</name>
    <dbReference type="NCBI Taxonomy" id="388810"/>
    <lineage>
        <taxon>Eukaryota</taxon>
        <taxon>Fungi</taxon>
        <taxon>Fungi incertae sedis</taxon>
        <taxon>Chytridiomycota</taxon>
        <taxon>Chytridiomycota incertae sedis</taxon>
        <taxon>Chytridiomycetes</taxon>
        <taxon>Chytridiomycetes incertae sedis</taxon>
        <taxon>Blyttiomyces</taxon>
    </lineage>
</organism>
<reference evidence="3" key="1">
    <citation type="journal article" date="2018" name="Nat. Microbiol.">
        <title>Leveraging single-cell genomics to expand the fungal tree of life.</title>
        <authorList>
            <person name="Ahrendt S.R."/>
            <person name="Quandt C.A."/>
            <person name="Ciobanu D."/>
            <person name="Clum A."/>
            <person name="Salamov A."/>
            <person name="Andreopoulos B."/>
            <person name="Cheng J.F."/>
            <person name="Woyke T."/>
            <person name="Pelin A."/>
            <person name="Henrissat B."/>
            <person name="Reynolds N.K."/>
            <person name="Benny G.L."/>
            <person name="Smith M.E."/>
            <person name="James T.Y."/>
            <person name="Grigoriev I.V."/>
        </authorList>
    </citation>
    <scope>NUCLEOTIDE SEQUENCE [LARGE SCALE GENOMIC DNA]</scope>
</reference>
<name>A0A4P9VWE1_9FUNG</name>
<protein>
    <submittedName>
        <fullName evidence="2">Uncharacterized protein</fullName>
    </submittedName>
</protein>
<gene>
    <name evidence="2" type="ORF">BDK51DRAFT_49277</name>
</gene>
<evidence type="ECO:0000256" key="1">
    <source>
        <dbReference type="SAM" id="MobiDB-lite"/>
    </source>
</evidence>
<keyword evidence="3" id="KW-1185">Reference proteome</keyword>
<dbReference type="Proteomes" id="UP000269721">
    <property type="component" value="Unassembled WGS sequence"/>
</dbReference>
<accession>A0A4P9VWE1</accession>
<dbReference type="AlphaFoldDB" id="A0A4P9VWE1"/>
<evidence type="ECO:0000313" key="2">
    <source>
        <dbReference type="EMBL" id="RKO82993.1"/>
    </source>
</evidence>
<proteinExistence type="predicted"/>
<dbReference type="EMBL" id="ML001805">
    <property type="protein sequence ID" value="RKO82993.1"/>
    <property type="molecule type" value="Genomic_DNA"/>
</dbReference>
<sequence length="268" mass="28924">MSKLLRSSSPRRRLPSLVGWHLRRRRGLPGLRAMAGAATPHGGGRFCRGTANVGDDARHLASPSVSNIPCGRQTRGTSHPLFLRPRVHESETPGDGGSLTDHPCTGGATGDDRFVAAVRCSTQNYGAGQTPVRSFVRGAEFHIEGIFPESLLELMVSSAVHQFRNLRFVSFFSRGFDAPGLFRSAPAFSSPARTSSRSCLRGLSGNVTIPHRKTSERPGALGRRSSRASEGCRLLNSKPPDCGDLNFKIALVEGAEPKFSPLNPRIRT</sequence>